<accession>A0A9X1Y688</accession>
<feature type="domain" description="AsmA" evidence="1">
    <location>
        <begin position="521"/>
        <end position="710"/>
    </location>
</feature>
<dbReference type="InterPro" id="IPR052894">
    <property type="entry name" value="AsmA-related"/>
</dbReference>
<dbReference type="InterPro" id="IPR007844">
    <property type="entry name" value="AsmA"/>
</dbReference>
<name>A0A9X1Y688_9PROT</name>
<evidence type="ECO:0000313" key="3">
    <source>
        <dbReference type="Proteomes" id="UP001139516"/>
    </source>
</evidence>
<feature type="domain" description="AsmA" evidence="1">
    <location>
        <begin position="5"/>
        <end position="130"/>
    </location>
</feature>
<dbReference type="RefSeq" id="WP_248666373.1">
    <property type="nucleotide sequence ID" value="NZ_JALPRX010000027.1"/>
</dbReference>
<comment type="caution">
    <text evidence="2">The sequence shown here is derived from an EMBL/GenBank/DDBJ whole genome shotgun (WGS) entry which is preliminary data.</text>
</comment>
<dbReference type="GO" id="GO:0090313">
    <property type="term" value="P:regulation of protein targeting to membrane"/>
    <property type="evidence" value="ECO:0007669"/>
    <property type="project" value="TreeGrafter"/>
</dbReference>
<dbReference type="Proteomes" id="UP001139516">
    <property type="component" value="Unassembled WGS sequence"/>
</dbReference>
<gene>
    <name evidence="2" type="ORF">M0638_07640</name>
</gene>
<organism evidence="2 3">
    <name type="scientific">Roseomonas acroporae</name>
    <dbReference type="NCBI Taxonomy" id="2937791"/>
    <lineage>
        <taxon>Bacteria</taxon>
        <taxon>Pseudomonadati</taxon>
        <taxon>Pseudomonadota</taxon>
        <taxon>Alphaproteobacteria</taxon>
        <taxon>Acetobacterales</taxon>
        <taxon>Roseomonadaceae</taxon>
        <taxon>Roseomonas</taxon>
    </lineage>
</organism>
<sequence>MKRRILWLAGLVVLLAPPAGLGLALALLDPNDHKPQLAAAVEEATGRAFELRGPVRIGRSLWPTVELVDVRLANLPGGSRPDMVRAERVEARLSLPALLRRRLQVDRLTLIGPNILLEYVNGRPNWVFGAATAADAAGDARRDGGTGATSPAGPAVAVRVAEALVRNGMVTLRLPRRTHVVGIRSLAFLRPIEGGPVELATELVYQDNKPFLLRADATPTGSVTDPWDARLTLDAFDARVAAAGRVRLAGPFDLRVEGTAPDLARLNALWPAMRLPALRKLDFATHLASGREPGDLPVIGETRLRFEGGDLGDRVPGLRLGALSLSLPQAGGTATVEGSGRYEERGFSLAGTVGVPARLDERTAAPFVMRARATPTRGRPAGEPAREAASGAASGVANGVANGVDGSLLLDGRLALRDARFDGLDAAIRLNLPDLAAWQPLLPAVLPPLTGLALDGRVVLPADLATARLRDAALTARQVEATGEATLGLGTRLALTGRLRASRLDLDALLAGAAAAVSPRAAATGPLIPDTPLPWRWVQGRTVDLAARVGALTLNQQVWRDVELALEVAENRLQLAQLRLAMPDGPAELSLSADAGGGAATAAVPVSLSLRAAGIPLGLVTRTLRLPGEAAGMVRLDARLRAEGRSARDLAATLDGPFSATMLAGRLSNAALTRIAAAPLEALGIEVPAAGETAIRCLGLIGDFHRGVGRMRVMALDSTYLRLRGAGQVDLGGESLEIALRPLAQVAGSPVEVPVVVSGPFRRIQGRLDADGFDRLGLLISGLLGGDRPDICGEPGLLPARPASDR</sequence>
<keyword evidence="3" id="KW-1185">Reference proteome</keyword>
<evidence type="ECO:0000259" key="1">
    <source>
        <dbReference type="Pfam" id="PF05170"/>
    </source>
</evidence>
<dbReference type="AlphaFoldDB" id="A0A9X1Y688"/>
<reference evidence="2" key="1">
    <citation type="submission" date="2022-04" db="EMBL/GenBank/DDBJ databases">
        <title>Roseomonas acroporae sp. nov., isolated from coral Acropora digitifera.</title>
        <authorList>
            <person name="Sun H."/>
        </authorList>
    </citation>
    <scope>NUCLEOTIDE SEQUENCE</scope>
    <source>
        <strain evidence="2">NAR14</strain>
    </source>
</reference>
<protein>
    <submittedName>
        <fullName evidence="2">AsmA family protein</fullName>
    </submittedName>
</protein>
<dbReference type="PANTHER" id="PTHR30441">
    <property type="entry name" value="DUF748 DOMAIN-CONTAINING PROTEIN"/>
    <property type="match status" value="1"/>
</dbReference>
<dbReference type="EMBL" id="JALPRX010000027">
    <property type="protein sequence ID" value="MCK8784248.1"/>
    <property type="molecule type" value="Genomic_DNA"/>
</dbReference>
<proteinExistence type="predicted"/>
<dbReference type="PANTHER" id="PTHR30441:SF4">
    <property type="entry name" value="PROTEIN ASMA"/>
    <property type="match status" value="1"/>
</dbReference>
<dbReference type="Pfam" id="PF05170">
    <property type="entry name" value="AsmA"/>
    <property type="match status" value="2"/>
</dbReference>
<dbReference type="GO" id="GO:0005886">
    <property type="term" value="C:plasma membrane"/>
    <property type="evidence" value="ECO:0007669"/>
    <property type="project" value="TreeGrafter"/>
</dbReference>
<evidence type="ECO:0000313" key="2">
    <source>
        <dbReference type="EMBL" id="MCK8784248.1"/>
    </source>
</evidence>